<evidence type="ECO:0000256" key="6">
    <source>
        <dbReference type="ARBA" id="ARBA00022840"/>
    </source>
</evidence>
<reference evidence="12 13" key="2">
    <citation type="submission" date="2020-07" db="EMBL/GenBank/DDBJ databases">
        <title>Genome assembly of wild tea tree DASZ reveals pedigree and selection history of tea varieties.</title>
        <authorList>
            <person name="Zhang W."/>
        </authorList>
    </citation>
    <scope>NUCLEOTIDE SEQUENCE [LARGE SCALE GENOMIC DNA]</scope>
    <source>
        <strain evidence="13">cv. G240</strain>
        <tissue evidence="12">Leaf</tissue>
    </source>
</reference>
<evidence type="ECO:0000256" key="10">
    <source>
        <dbReference type="RuleBase" id="RU000304"/>
    </source>
</evidence>
<evidence type="ECO:0000256" key="5">
    <source>
        <dbReference type="ARBA" id="ARBA00022777"/>
    </source>
</evidence>
<keyword evidence="13" id="KW-1185">Reference proteome</keyword>
<name>A0A7J7GZC4_CAMSI</name>
<dbReference type="InterPro" id="IPR017441">
    <property type="entry name" value="Protein_kinase_ATP_BS"/>
</dbReference>
<dbReference type="Gene3D" id="1.10.510.10">
    <property type="entry name" value="Transferase(Phosphotransferase) domain 1"/>
    <property type="match status" value="1"/>
</dbReference>
<dbReference type="EMBL" id="JACBKZ010000007">
    <property type="protein sequence ID" value="KAF5945645.1"/>
    <property type="molecule type" value="Genomic_DNA"/>
</dbReference>
<dbReference type="EC" id="2.7.11.1" evidence="1"/>
<dbReference type="SMART" id="SM00220">
    <property type="entry name" value="S_TKc"/>
    <property type="match status" value="1"/>
</dbReference>
<comment type="caution">
    <text evidence="12">The sequence shown here is derived from an EMBL/GenBank/DDBJ whole genome shotgun (WGS) entry which is preliminary data.</text>
</comment>
<dbReference type="InterPro" id="IPR011009">
    <property type="entry name" value="Kinase-like_dom_sf"/>
</dbReference>
<dbReference type="AlphaFoldDB" id="A0A7J7GZC4"/>
<dbReference type="Pfam" id="PF00069">
    <property type="entry name" value="Pkinase"/>
    <property type="match status" value="2"/>
</dbReference>
<dbReference type="PROSITE" id="PS50011">
    <property type="entry name" value="PROTEIN_KINASE_DOM"/>
    <property type="match status" value="1"/>
</dbReference>
<comment type="catalytic activity">
    <reaction evidence="8">
        <text>L-seryl-[protein] + ATP = O-phospho-L-seryl-[protein] + ADP + H(+)</text>
        <dbReference type="Rhea" id="RHEA:17989"/>
        <dbReference type="Rhea" id="RHEA-COMP:9863"/>
        <dbReference type="Rhea" id="RHEA-COMP:11604"/>
        <dbReference type="ChEBI" id="CHEBI:15378"/>
        <dbReference type="ChEBI" id="CHEBI:29999"/>
        <dbReference type="ChEBI" id="CHEBI:30616"/>
        <dbReference type="ChEBI" id="CHEBI:83421"/>
        <dbReference type="ChEBI" id="CHEBI:456216"/>
        <dbReference type="EC" id="2.7.11.1"/>
    </reaction>
</comment>
<evidence type="ECO:0000256" key="9">
    <source>
        <dbReference type="PROSITE-ProRule" id="PRU10141"/>
    </source>
</evidence>
<dbReference type="PANTHER" id="PTHR48005">
    <property type="entry name" value="LEUCINE RICH REPEAT KINASE 2"/>
    <property type="match status" value="1"/>
</dbReference>
<feature type="domain" description="Protein kinase" evidence="11">
    <location>
        <begin position="41"/>
        <end position="290"/>
    </location>
</feature>
<evidence type="ECO:0000313" key="12">
    <source>
        <dbReference type="EMBL" id="KAF5945645.1"/>
    </source>
</evidence>
<dbReference type="PROSITE" id="PS00108">
    <property type="entry name" value="PROTEIN_KINASE_ST"/>
    <property type="match status" value="1"/>
</dbReference>
<keyword evidence="5" id="KW-0418">Kinase</keyword>
<evidence type="ECO:0000259" key="11">
    <source>
        <dbReference type="PROSITE" id="PS50011"/>
    </source>
</evidence>
<evidence type="ECO:0000313" key="13">
    <source>
        <dbReference type="Proteomes" id="UP000593564"/>
    </source>
</evidence>
<dbReference type="Proteomes" id="UP000593564">
    <property type="component" value="Unassembled WGS sequence"/>
</dbReference>
<evidence type="ECO:0000256" key="1">
    <source>
        <dbReference type="ARBA" id="ARBA00012513"/>
    </source>
</evidence>
<proteinExistence type="inferred from homology"/>
<evidence type="ECO:0000256" key="7">
    <source>
        <dbReference type="ARBA" id="ARBA00047899"/>
    </source>
</evidence>
<dbReference type="InterPro" id="IPR000719">
    <property type="entry name" value="Prot_kinase_dom"/>
</dbReference>
<reference evidence="13" key="1">
    <citation type="journal article" date="2020" name="Nat. Commun.">
        <title>Genome assembly of wild tea tree DASZ reveals pedigree and selection history of tea varieties.</title>
        <authorList>
            <person name="Zhang W."/>
            <person name="Zhang Y."/>
            <person name="Qiu H."/>
            <person name="Guo Y."/>
            <person name="Wan H."/>
            <person name="Zhang X."/>
            <person name="Scossa F."/>
            <person name="Alseekh S."/>
            <person name="Zhang Q."/>
            <person name="Wang P."/>
            <person name="Xu L."/>
            <person name="Schmidt M.H."/>
            <person name="Jia X."/>
            <person name="Li D."/>
            <person name="Zhu A."/>
            <person name="Guo F."/>
            <person name="Chen W."/>
            <person name="Ni D."/>
            <person name="Usadel B."/>
            <person name="Fernie A.R."/>
            <person name="Wen W."/>
        </authorList>
    </citation>
    <scope>NUCLEOTIDE SEQUENCE [LARGE SCALE GENOMIC DNA]</scope>
    <source>
        <strain evidence="13">cv. G240</strain>
    </source>
</reference>
<sequence length="290" mass="33001">MFFMFLVVKTNWKRECRLDSKWEFTQFQLLNFSKSDILSSLTESHMIGFGGSGKVYRVVLNRWGKVVAVKKTRNIKKLDKKVEMEFRVEVQILGAIRHSNIVKLLCYISIHHDVLDWPKRLQIVVGTARGLCYMHHECSPAIIHRDMKSSNILLDSSFNAKVADFGVAKMLLEGKPTTMEMKILALPNGHGATFKMETPLVDALDEEVKEPCYLDETTCVFKLGIICMSTFPLTRPNMKVVLQILLSCCSHRPELGEKIDGSENAGVPLLKNSRRERLLDNKDNTLVSKV</sequence>
<dbReference type="PANTHER" id="PTHR48005:SF85">
    <property type="entry name" value="PROTEIN KINASE DOMAIN-CONTAINING PROTEIN"/>
    <property type="match status" value="1"/>
</dbReference>
<keyword evidence="4 9" id="KW-0547">Nucleotide-binding</keyword>
<dbReference type="GO" id="GO:0004674">
    <property type="term" value="F:protein serine/threonine kinase activity"/>
    <property type="evidence" value="ECO:0007669"/>
    <property type="project" value="UniProtKB-KW"/>
</dbReference>
<dbReference type="FunFam" id="1.10.510.10:FF:001023">
    <property type="entry name" value="Os07g0541700 protein"/>
    <property type="match status" value="1"/>
</dbReference>
<comment type="similarity">
    <text evidence="10">Belongs to the protein kinase superfamily.</text>
</comment>
<dbReference type="Gene3D" id="3.30.200.20">
    <property type="entry name" value="Phosphorylase Kinase, domain 1"/>
    <property type="match status" value="1"/>
</dbReference>
<protein>
    <recommendedName>
        <fullName evidence="1">non-specific serine/threonine protein kinase</fullName>
        <ecNumber evidence="1">2.7.11.1</ecNumber>
    </recommendedName>
</protein>
<feature type="binding site" evidence="9">
    <location>
        <position position="71"/>
    </location>
    <ligand>
        <name>ATP</name>
        <dbReference type="ChEBI" id="CHEBI:30616"/>
    </ligand>
</feature>
<keyword evidence="3" id="KW-0808">Transferase</keyword>
<dbReference type="GO" id="GO:0005524">
    <property type="term" value="F:ATP binding"/>
    <property type="evidence" value="ECO:0007669"/>
    <property type="project" value="UniProtKB-UniRule"/>
</dbReference>
<keyword evidence="6 9" id="KW-0067">ATP-binding</keyword>
<evidence type="ECO:0000256" key="4">
    <source>
        <dbReference type="ARBA" id="ARBA00022741"/>
    </source>
</evidence>
<dbReference type="SUPFAM" id="SSF56112">
    <property type="entry name" value="Protein kinase-like (PK-like)"/>
    <property type="match status" value="1"/>
</dbReference>
<organism evidence="12 13">
    <name type="scientific">Camellia sinensis</name>
    <name type="common">Tea plant</name>
    <name type="synonym">Thea sinensis</name>
    <dbReference type="NCBI Taxonomy" id="4442"/>
    <lineage>
        <taxon>Eukaryota</taxon>
        <taxon>Viridiplantae</taxon>
        <taxon>Streptophyta</taxon>
        <taxon>Embryophyta</taxon>
        <taxon>Tracheophyta</taxon>
        <taxon>Spermatophyta</taxon>
        <taxon>Magnoliopsida</taxon>
        <taxon>eudicotyledons</taxon>
        <taxon>Gunneridae</taxon>
        <taxon>Pentapetalae</taxon>
        <taxon>asterids</taxon>
        <taxon>Ericales</taxon>
        <taxon>Theaceae</taxon>
        <taxon>Camellia</taxon>
    </lineage>
</organism>
<comment type="catalytic activity">
    <reaction evidence="7">
        <text>L-threonyl-[protein] + ATP = O-phospho-L-threonyl-[protein] + ADP + H(+)</text>
        <dbReference type="Rhea" id="RHEA:46608"/>
        <dbReference type="Rhea" id="RHEA-COMP:11060"/>
        <dbReference type="Rhea" id="RHEA-COMP:11605"/>
        <dbReference type="ChEBI" id="CHEBI:15378"/>
        <dbReference type="ChEBI" id="CHEBI:30013"/>
        <dbReference type="ChEBI" id="CHEBI:30616"/>
        <dbReference type="ChEBI" id="CHEBI:61977"/>
        <dbReference type="ChEBI" id="CHEBI:456216"/>
        <dbReference type="EC" id="2.7.11.1"/>
    </reaction>
</comment>
<evidence type="ECO:0000256" key="8">
    <source>
        <dbReference type="ARBA" id="ARBA00048679"/>
    </source>
</evidence>
<dbReference type="PROSITE" id="PS00107">
    <property type="entry name" value="PROTEIN_KINASE_ATP"/>
    <property type="match status" value="1"/>
</dbReference>
<accession>A0A7J7GZC4</accession>
<dbReference type="InterPro" id="IPR008271">
    <property type="entry name" value="Ser/Thr_kinase_AS"/>
</dbReference>
<gene>
    <name evidence="12" type="ORF">HYC85_015873</name>
</gene>
<dbReference type="InterPro" id="IPR051420">
    <property type="entry name" value="Ser_Thr_Kinases_DiverseReg"/>
</dbReference>
<evidence type="ECO:0000256" key="3">
    <source>
        <dbReference type="ARBA" id="ARBA00022679"/>
    </source>
</evidence>
<keyword evidence="2 10" id="KW-0723">Serine/threonine-protein kinase</keyword>
<evidence type="ECO:0000256" key="2">
    <source>
        <dbReference type="ARBA" id="ARBA00022527"/>
    </source>
</evidence>